<keyword evidence="3 7" id="KW-1134">Transmembrane beta strand</keyword>
<keyword evidence="6 7" id="KW-0998">Cell outer membrane</keyword>
<gene>
    <name evidence="10" type="ORF">BN3087_620011</name>
</gene>
<evidence type="ECO:0000256" key="8">
    <source>
        <dbReference type="SAM" id="SignalP"/>
    </source>
</evidence>
<keyword evidence="2 7" id="KW-0813">Transport</keyword>
<dbReference type="AlphaFoldDB" id="A0A0S4XPY6"/>
<dbReference type="SUPFAM" id="SSF56935">
    <property type="entry name" value="Porins"/>
    <property type="match status" value="1"/>
</dbReference>
<protein>
    <submittedName>
        <fullName evidence="10">TonB-dependent receptor plug</fullName>
    </submittedName>
</protein>
<dbReference type="InterPro" id="IPR037066">
    <property type="entry name" value="Plug_dom_sf"/>
</dbReference>
<reference evidence="10" key="1">
    <citation type="submission" date="2015-11" db="EMBL/GenBank/DDBJ databases">
        <authorList>
            <person name="Zhang Y."/>
            <person name="Guo Z."/>
        </authorList>
    </citation>
    <scope>NUCLEOTIDE SEQUENCE</scope>
    <source>
        <strain evidence="10">BN30871</strain>
    </source>
</reference>
<evidence type="ECO:0000256" key="2">
    <source>
        <dbReference type="ARBA" id="ARBA00022448"/>
    </source>
</evidence>
<name>A0A0S4XPY6_9BACT</name>
<dbReference type="PROSITE" id="PS52016">
    <property type="entry name" value="TONB_DEPENDENT_REC_3"/>
    <property type="match status" value="1"/>
</dbReference>
<keyword evidence="10" id="KW-0675">Receptor</keyword>
<dbReference type="GO" id="GO:0009279">
    <property type="term" value="C:cell outer membrane"/>
    <property type="evidence" value="ECO:0007669"/>
    <property type="project" value="UniProtKB-SubCell"/>
</dbReference>
<evidence type="ECO:0000259" key="9">
    <source>
        <dbReference type="Pfam" id="PF07715"/>
    </source>
</evidence>
<proteinExistence type="inferred from homology"/>
<evidence type="ECO:0000256" key="3">
    <source>
        <dbReference type="ARBA" id="ARBA00022452"/>
    </source>
</evidence>
<comment type="subcellular location">
    <subcellularLocation>
        <location evidence="1 7">Cell outer membrane</location>
        <topology evidence="1 7">Multi-pass membrane protein</topology>
    </subcellularLocation>
</comment>
<dbReference type="Gene3D" id="2.170.130.10">
    <property type="entry name" value="TonB-dependent receptor, plug domain"/>
    <property type="match status" value="1"/>
</dbReference>
<dbReference type="EMBL" id="FAXN01000065">
    <property type="protein sequence ID" value="CUV66153.1"/>
    <property type="molecule type" value="Genomic_DNA"/>
</dbReference>
<evidence type="ECO:0000256" key="6">
    <source>
        <dbReference type="ARBA" id="ARBA00023237"/>
    </source>
</evidence>
<dbReference type="InterPro" id="IPR039426">
    <property type="entry name" value="TonB-dep_rcpt-like"/>
</dbReference>
<keyword evidence="5 7" id="KW-0472">Membrane</keyword>
<evidence type="ECO:0000256" key="4">
    <source>
        <dbReference type="ARBA" id="ARBA00022692"/>
    </source>
</evidence>
<feature type="chain" id="PRO_5006629836" evidence="8">
    <location>
        <begin position="29"/>
        <end position="692"/>
    </location>
</feature>
<dbReference type="InterPro" id="IPR036942">
    <property type="entry name" value="Beta-barrel_TonB_sf"/>
</dbReference>
<accession>A0A0S4XPY6</accession>
<dbReference type="Pfam" id="PF07715">
    <property type="entry name" value="Plug"/>
    <property type="match status" value="1"/>
</dbReference>
<feature type="domain" description="TonB-dependent receptor plug" evidence="9">
    <location>
        <begin position="72"/>
        <end position="160"/>
    </location>
</feature>
<sequence>MNIKWISTKNAFISPVTAAFLCSTIALQANETSVYKYLATIEVKADSNSTANKRDDLKLDSVTNLYRVESTAQAGTQVLTQKEIDAYAPKNFFDLLDKATGVDATYQGRKHPYFLNIRGGGNITYILDGVILPASADRILQKIPMAAIEEIQIVRGSTALSLAPSIGIGASNSGSGINTGFIIIRTKQPKETGGSISTYVEKANSQPTAHGQDVYLGTRFTSKNSSDGGYISAMASTYDRPSKDSWFDGSDADAGMINGGFNVGRFNLNLMGYKDSGSFEMQRGVTVAGVLDNSKWYYDPLKTSIYSADMSMKWNENQITLFSLGKVNYQQTEINENFANTSHVEKHYEENTRSYSLRHNATFGNTLIQLGGQLSNSKGFGPNLSSSYNRFDTSVKGWSASVEQKLYDGKVVLDAGYRRDMKHINYSSTKATNNDANNDVDMAPATIIAAGALWHINNTFTLSGRYFKGDEGTSGDFDLATQSGDPLHPEKQDRVEVSLEASIAPYFKPTLTWFDVDIKNQKSATTNTYTDTDGNVYYYYTESDAHRRGIELAIKGNIGSNTNYQFGWTHMLDNSNTVNGVTTDTVGIETAKNSFTALLSHSWNNYRFNVSAKNIDEWNQSTSAMGVAYNVNLGGYTSVDANIEKDFAFNNFIVTGKLYGRNLGNERYATRYTTGYYYDRGRTLGLELRAEF</sequence>
<organism evidence="10">
    <name type="scientific">Sulfurovum sp. enrichment culture clone C5</name>
    <dbReference type="NCBI Taxonomy" id="497650"/>
    <lineage>
        <taxon>Bacteria</taxon>
        <taxon>Pseudomonadati</taxon>
        <taxon>Campylobacterota</taxon>
        <taxon>Epsilonproteobacteria</taxon>
        <taxon>Campylobacterales</taxon>
        <taxon>Sulfurovaceae</taxon>
        <taxon>Sulfurovum</taxon>
        <taxon>environmental samples</taxon>
    </lineage>
</organism>
<comment type="similarity">
    <text evidence="7">Belongs to the TonB-dependent receptor family.</text>
</comment>
<evidence type="ECO:0000256" key="1">
    <source>
        <dbReference type="ARBA" id="ARBA00004571"/>
    </source>
</evidence>
<evidence type="ECO:0000256" key="7">
    <source>
        <dbReference type="PROSITE-ProRule" id="PRU01360"/>
    </source>
</evidence>
<keyword evidence="4 7" id="KW-0812">Transmembrane</keyword>
<keyword evidence="8" id="KW-0732">Signal</keyword>
<evidence type="ECO:0000313" key="10">
    <source>
        <dbReference type="EMBL" id="CUV66153.1"/>
    </source>
</evidence>
<dbReference type="Gene3D" id="2.40.170.20">
    <property type="entry name" value="TonB-dependent receptor, beta-barrel domain"/>
    <property type="match status" value="1"/>
</dbReference>
<feature type="signal peptide" evidence="8">
    <location>
        <begin position="1"/>
        <end position="28"/>
    </location>
</feature>
<dbReference type="InterPro" id="IPR012910">
    <property type="entry name" value="Plug_dom"/>
</dbReference>
<evidence type="ECO:0000256" key="5">
    <source>
        <dbReference type="ARBA" id="ARBA00023136"/>
    </source>
</evidence>